<reference evidence="3" key="1">
    <citation type="submission" date="2019-01" db="EMBL/GenBank/DDBJ databases">
        <title>Draft genome sequences of three monokaryotic isolates of the white-rot basidiomycete fungus Dichomitus squalens.</title>
        <authorList>
            <consortium name="DOE Joint Genome Institute"/>
            <person name="Lopez S.C."/>
            <person name="Andreopoulos B."/>
            <person name="Pangilinan J."/>
            <person name="Lipzen A."/>
            <person name="Riley R."/>
            <person name="Ahrendt S."/>
            <person name="Ng V."/>
            <person name="Barry K."/>
            <person name="Daum C."/>
            <person name="Grigoriev I.V."/>
            <person name="Hilden K.S."/>
            <person name="Makela M.R."/>
            <person name="de Vries R.P."/>
        </authorList>
    </citation>
    <scope>NUCLEOTIDE SEQUENCE [LARGE SCALE GENOMIC DNA]</scope>
    <source>
        <strain evidence="3">OM18370.1</strain>
    </source>
</reference>
<feature type="transmembrane region" description="Helical" evidence="1">
    <location>
        <begin position="25"/>
        <end position="43"/>
    </location>
</feature>
<proteinExistence type="predicted"/>
<dbReference type="PANTHER" id="PTHR40465:SF1">
    <property type="entry name" value="DUF6534 DOMAIN-CONTAINING PROTEIN"/>
    <property type="match status" value="1"/>
</dbReference>
<dbReference type="Proteomes" id="UP000292957">
    <property type="component" value="Unassembled WGS sequence"/>
</dbReference>
<sequence length="327" mass="35307">MDPSSSTTSSVNAPLDHLAGFVAKTYGSVLLGTYLSLILYGGILHQTYRYFGAYPEDKKGLKIIVSLTVLLETVHTAACIYICYKALVTDHSDIARLENLMKRTHFGPLLMSIIIGLTQGFFARRAYVFGKKYRAWIRLVAVLMFLAFGFSIGSTCVGLLMPLRHGKISATRTPWLEPCATGIAIVEDVIMTTVLILALHHSRSGIKSTDSLLNRVILYAITTGMLTSGCMILLFVTNLAFPDDIIYVGVSFVATKLYTNSLLAALNTRQSLRDVAFHPSGVKVFGSGACVCAEEAHDLPGPATGGANAVTVEFVEMAVSLKVEGNA</sequence>
<feature type="domain" description="DUF6534" evidence="2">
    <location>
        <begin position="185"/>
        <end position="271"/>
    </location>
</feature>
<feature type="transmembrane region" description="Helical" evidence="1">
    <location>
        <begin position="245"/>
        <end position="266"/>
    </location>
</feature>
<keyword evidence="1" id="KW-1133">Transmembrane helix</keyword>
<accession>A0A4Q9MMR3</accession>
<feature type="transmembrane region" description="Helical" evidence="1">
    <location>
        <begin position="180"/>
        <end position="200"/>
    </location>
</feature>
<dbReference type="AlphaFoldDB" id="A0A4Q9MMR3"/>
<feature type="transmembrane region" description="Helical" evidence="1">
    <location>
        <begin position="212"/>
        <end position="239"/>
    </location>
</feature>
<keyword evidence="1" id="KW-0472">Membrane</keyword>
<protein>
    <recommendedName>
        <fullName evidence="2">DUF6534 domain-containing protein</fullName>
    </recommendedName>
</protein>
<dbReference type="EMBL" id="ML143430">
    <property type="protein sequence ID" value="TBU27652.1"/>
    <property type="molecule type" value="Genomic_DNA"/>
</dbReference>
<feature type="transmembrane region" description="Helical" evidence="1">
    <location>
        <begin position="104"/>
        <end position="123"/>
    </location>
</feature>
<dbReference type="InterPro" id="IPR045339">
    <property type="entry name" value="DUF6534"/>
</dbReference>
<keyword evidence="1" id="KW-0812">Transmembrane</keyword>
<dbReference type="PANTHER" id="PTHR40465">
    <property type="entry name" value="CHROMOSOME 1, WHOLE GENOME SHOTGUN SEQUENCE"/>
    <property type="match status" value="1"/>
</dbReference>
<evidence type="ECO:0000256" key="1">
    <source>
        <dbReference type="SAM" id="Phobius"/>
    </source>
</evidence>
<name>A0A4Q9MMR3_9APHY</name>
<dbReference type="OrthoDB" id="2535105at2759"/>
<organism evidence="3">
    <name type="scientific">Dichomitus squalens</name>
    <dbReference type="NCBI Taxonomy" id="114155"/>
    <lineage>
        <taxon>Eukaryota</taxon>
        <taxon>Fungi</taxon>
        <taxon>Dikarya</taxon>
        <taxon>Basidiomycota</taxon>
        <taxon>Agaricomycotina</taxon>
        <taxon>Agaricomycetes</taxon>
        <taxon>Polyporales</taxon>
        <taxon>Polyporaceae</taxon>
        <taxon>Dichomitus</taxon>
    </lineage>
</organism>
<evidence type="ECO:0000259" key="2">
    <source>
        <dbReference type="Pfam" id="PF20152"/>
    </source>
</evidence>
<dbReference type="Pfam" id="PF20152">
    <property type="entry name" value="DUF6534"/>
    <property type="match status" value="1"/>
</dbReference>
<evidence type="ECO:0000313" key="3">
    <source>
        <dbReference type="EMBL" id="TBU27652.1"/>
    </source>
</evidence>
<feature type="transmembrane region" description="Helical" evidence="1">
    <location>
        <begin position="135"/>
        <end position="160"/>
    </location>
</feature>
<feature type="transmembrane region" description="Helical" evidence="1">
    <location>
        <begin position="63"/>
        <end position="84"/>
    </location>
</feature>
<gene>
    <name evidence="3" type="ORF">BD311DRAFT_375367</name>
</gene>